<dbReference type="AlphaFoldDB" id="A0A9J6B865"/>
<comment type="caution">
    <text evidence="1">The sequence shown here is derived from an EMBL/GenBank/DDBJ whole genome shotgun (WGS) entry which is preliminary data.</text>
</comment>
<evidence type="ECO:0000313" key="2">
    <source>
        <dbReference type="Proteomes" id="UP000824120"/>
    </source>
</evidence>
<accession>A0A9J6B865</accession>
<dbReference type="Proteomes" id="UP000824120">
    <property type="component" value="Chromosome 1"/>
</dbReference>
<dbReference type="EMBL" id="JACXVP010000001">
    <property type="protein sequence ID" value="KAG5632904.1"/>
    <property type="molecule type" value="Genomic_DNA"/>
</dbReference>
<name>A0A9J6B865_SOLCO</name>
<protein>
    <submittedName>
        <fullName evidence="1">Uncharacterized protein</fullName>
    </submittedName>
</protein>
<evidence type="ECO:0000313" key="1">
    <source>
        <dbReference type="EMBL" id="KAG5632904.1"/>
    </source>
</evidence>
<gene>
    <name evidence="1" type="ORF">H5410_004621</name>
</gene>
<dbReference type="OrthoDB" id="1303839at2759"/>
<organism evidence="1 2">
    <name type="scientific">Solanum commersonii</name>
    <name type="common">Commerson's wild potato</name>
    <name type="synonym">Commerson's nightshade</name>
    <dbReference type="NCBI Taxonomy" id="4109"/>
    <lineage>
        <taxon>Eukaryota</taxon>
        <taxon>Viridiplantae</taxon>
        <taxon>Streptophyta</taxon>
        <taxon>Embryophyta</taxon>
        <taxon>Tracheophyta</taxon>
        <taxon>Spermatophyta</taxon>
        <taxon>Magnoliopsida</taxon>
        <taxon>eudicotyledons</taxon>
        <taxon>Gunneridae</taxon>
        <taxon>Pentapetalae</taxon>
        <taxon>asterids</taxon>
        <taxon>lamiids</taxon>
        <taxon>Solanales</taxon>
        <taxon>Solanaceae</taxon>
        <taxon>Solanoideae</taxon>
        <taxon>Solaneae</taxon>
        <taxon>Solanum</taxon>
    </lineage>
</organism>
<keyword evidence="2" id="KW-1185">Reference proteome</keyword>
<proteinExistence type="predicted"/>
<sequence length="86" mass="10462">MCELTRSDKIKNEVIWEKMRVTSVENNMRELRLRWFRYVHRRCAGAPMRRRERLVVEDSRRVDVGQRSIEKRVPLICSVLTKEVFN</sequence>
<reference evidence="1 2" key="1">
    <citation type="submission" date="2020-09" db="EMBL/GenBank/DDBJ databases">
        <title>De no assembly of potato wild relative species, Solanum commersonii.</title>
        <authorList>
            <person name="Cho K."/>
        </authorList>
    </citation>
    <scope>NUCLEOTIDE SEQUENCE [LARGE SCALE GENOMIC DNA]</scope>
    <source>
        <strain evidence="1">LZ3.2</strain>
        <tissue evidence="1">Leaf</tissue>
    </source>
</reference>